<accession>A0ABY6AYX9</accession>
<dbReference type="Proteomes" id="UP001064933">
    <property type="component" value="Chromosome"/>
</dbReference>
<gene>
    <name evidence="3" type="ORF">N4261_22895</name>
</gene>
<sequence length="312" mass="34357">MPLIDLAALPRPPRPPRPHGPHRSLPTPRLALAALRLGAALLFPFLLTACANLQAIETYAESAAELTSATEAAQRWRDSETHLGAWRLEGDVCPIGRTGRLPQARFDQAFEQIAQVHQAMGRYFTTLAALAGDQVPPRSGPANRSAIGSLEALQASGVEVSERDERAVKALLSLVDSLETLYRERQLRAVMNGSQEDVAQVLALMDRLAQAYAQDLRGEGIQAVGFVRCEIGQSDLSDKYLGRRELQRVRQHYEAAQAALSRYQLALRQLAADHARIRDALNMDRDSMTRSLKAIARTARDLDRARDAIAAR</sequence>
<keyword evidence="1" id="KW-0175">Coiled coil</keyword>
<feature type="coiled-coil region" evidence="1">
    <location>
        <begin position="246"/>
        <end position="273"/>
    </location>
</feature>
<keyword evidence="4" id="KW-1185">Reference proteome</keyword>
<name>A0ABY6AYX9_9BURK</name>
<reference evidence="3" key="1">
    <citation type="submission" date="2022-10" db="EMBL/GenBank/DDBJ databases">
        <title>Characterization and whole genome sequencing of a new Roseateles species, isolated from fresh water.</title>
        <authorList>
            <person name="Guliayeva D.Y."/>
            <person name="Akhremchuk A.E."/>
            <person name="Sikolenko M.A."/>
            <person name="Valentovich L.N."/>
            <person name="Sidarenka A.V."/>
        </authorList>
    </citation>
    <scope>NUCLEOTIDE SEQUENCE</scope>
    <source>
        <strain evidence="3">BIM B-1768</strain>
    </source>
</reference>
<protein>
    <recommendedName>
        <fullName evidence="5">DUF3829 domain-containing protein</fullName>
    </recommendedName>
</protein>
<evidence type="ECO:0008006" key="5">
    <source>
        <dbReference type="Google" id="ProtNLM"/>
    </source>
</evidence>
<feature type="region of interest" description="Disordered" evidence="2">
    <location>
        <begin position="1"/>
        <end position="25"/>
    </location>
</feature>
<evidence type="ECO:0000313" key="3">
    <source>
        <dbReference type="EMBL" id="UXH77790.1"/>
    </source>
</evidence>
<dbReference type="EMBL" id="CP104562">
    <property type="protein sequence ID" value="UXH77790.1"/>
    <property type="molecule type" value="Genomic_DNA"/>
</dbReference>
<organism evidence="3 4">
    <name type="scientific">Roseateles amylovorans</name>
    <dbReference type="NCBI Taxonomy" id="2978473"/>
    <lineage>
        <taxon>Bacteria</taxon>
        <taxon>Pseudomonadati</taxon>
        <taxon>Pseudomonadota</taxon>
        <taxon>Betaproteobacteria</taxon>
        <taxon>Burkholderiales</taxon>
        <taxon>Sphaerotilaceae</taxon>
        <taxon>Roseateles</taxon>
    </lineage>
</organism>
<evidence type="ECO:0000256" key="2">
    <source>
        <dbReference type="SAM" id="MobiDB-lite"/>
    </source>
</evidence>
<proteinExistence type="predicted"/>
<evidence type="ECO:0000313" key="4">
    <source>
        <dbReference type="Proteomes" id="UP001064933"/>
    </source>
</evidence>
<evidence type="ECO:0000256" key="1">
    <source>
        <dbReference type="SAM" id="Coils"/>
    </source>
</evidence>
<dbReference type="RefSeq" id="WP_261757545.1">
    <property type="nucleotide sequence ID" value="NZ_CP104562.2"/>
</dbReference>